<evidence type="ECO:0000313" key="9">
    <source>
        <dbReference type="Proteomes" id="UP000823603"/>
    </source>
</evidence>
<evidence type="ECO:0000256" key="2">
    <source>
        <dbReference type="ARBA" id="ARBA00006275"/>
    </source>
</evidence>
<evidence type="ECO:0000256" key="5">
    <source>
        <dbReference type="ARBA" id="ARBA00023237"/>
    </source>
</evidence>
<evidence type="ECO:0000256" key="4">
    <source>
        <dbReference type="ARBA" id="ARBA00023136"/>
    </source>
</evidence>
<keyword evidence="3" id="KW-0732">Signal</keyword>
<comment type="caution">
    <text evidence="8">The sequence shown here is derived from an EMBL/GenBank/DDBJ whole genome shotgun (WGS) entry which is preliminary data.</text>
</comment>
<comment type="similarity">
    <text evidence="2">Belongs to the SusD family.</text>
</comment>
<dbReference type="Gene3D" id="1.25.40.390">
    <property type="match status" value="1"/>
</dbReference>
<dbReference type="SUPFAM" id="SSF48452">
    <property type="entry name" value="TPR-like"/>
    <property type="match status" value="1"/>
</dbReference>
<evidence type="ECO:0000259" key="6">
    <source>
        <dbReference type="Pfam" id="PF07980"/>
    </source>
</evidence>
<dbReference type="InterPro" id="IPR033985">
    <property type="entry name" value="SusD-like_N"/>
</dbReference>
<keyword evidence="5" id="KW-0998">Cell outer membrane</keyword>
<dbReference type="GO" id="GO:0009279">
    <property type="term" value="C:cell outer membrane"/>
    <property type="evidence" value="ECO:0007669"/>
    <property type="project" value="UniProtKB-SubCell"/>
</dbReference>
<accession>A0A9D9NG24</accession>
<proteinExistence type="inferred from homology"/>
<name>A0A9D9NG24_9BACT</name>
<dbReference type="Pfam" id="PF14322">
    <property type="entry name" value="SusD-like_3"/>
    <property type="match status" value="1"/>
</dbReference>
<comment type="subcellular location">
    <subcellularLocation>
        <location evidence="1">Cell outer membrane</location>
    </subcellularLocation>
</comment>
<protein>
    <submittedName>
        <fullName evidence="8">RagB/SusD family nutrient uptake outer membrane protein</fullName>
    </submittedName>
</protein>
<evidence type="ECO:0000256" key="1">
    <source>
        <dbReference type="ARBA" id="ARBA00004442"/>
    </source>
</evidence>
<dbReference type="InterPro" id="IPR011990">
    <property type="entry name" value="TPR-like_helical_dom_sf"/>
</dbReference>
<evidence type="ECO:0000313" key="8">
    <source>
        <dbReference type="EMBL" id="MBO8471800.1"/>
    </source>
</evidence>
<dbReference type="InterPro" id="IPR012944">
    <property type="entry name" value="SusD_RagB_dom"/>
</dbReference>
<organism evidence="8 9">
    <name type="scientific">Candidatus Cryptobacteroides faecavium</name>
    <dbReference type="NCBI Taxonomy" id="2840762"/>
    <lineage>
        <taxon>Bacteria</taxon>
        <taxon>Pseudomonadati</taxon>
        <taxon>Bacteroidota</taxon>
        <taxon>Bacteroidia</taxon>
        <taxon>Bacteroidales</taxon>
        <taxon>Candidatus Cryptobacteroides</taxon>
    </lineage>
</organism>
<gene>
    <name evidence="8" type="ORF">IAB82_08415</name>
</gene>
<dbReference type="EMBL" id="JADIMB010000123">
    <property type="protein sequence ID" value="MBO8471800.1"/>
    <property type="molecule type" value="Genomic_DNA"/>
</dbReference>
<keyword evidence="4" id="KW-0472">Membrane</keyword>
<sequence length="604" mass="68199">MKKYILMLSAAVLTLSSCEDMLNKVPQDELSPESYFRTETDLQLFSNTFYNNLLDKSPYDDQSDQYVEYTLSDEIIGGTKRVVPDDGGGWTWTDLRKMNTLLEYAPQQCEDEAALVKYTAVTRFFRAYFYFEKVKRFGDVPWYDTQLGSDDEALYNPRDSRELIMTKMLEDVNYAIDNLPTEKFSSSSTGPFRVNKWAALALKARFCLFEGTFRKYHQLTLEGNDYTYYLEQAAAAAKELIDDGPYSLYNTGHPESDYLSLFTAEDANTDEYILAIKFDYSLAIHHNGTAYSLLATQGRPGMTRKMVCLYQMADGSRFTDRQGWQTMQFADEMKDRDPRLAQTVRGLGYTRIGETEVLAPDFSACVTGYQPIKFVQEPTASGGQVDRNDRSTNDLPVYRYAEVLLNYAEAKAELGTLTQEDLDISINEIRSRAGMPALDLAAANASPDWYLSSADYGFTNVDGANKGVILEIRRERAIELAQEGFRYYDLMRWAAGECFDQAIYGMYFPGAGQYDLTGDGVADICLYSGDSAPSDLPDGVTAYKIGSEMILVGGEGEGGYASLSSDVRQGFNPDRDYLYPIPRNQRNLNHNLEQNPNWEDGLDF</sequence>
<reference evidence="8" key="2">
    <citation type="journal article" date="2021" name="PeerJ">
        <title>Extensive microbial diversity within the chicken gut microbiome revealed by metagenomics and culture.</title>
        <authorList>
            <person name="Gilroy R."/>
            <person name="Ravi A."/>
            <person name="Getino M."/>
            <person name="Pursley I."/>
            <person name="Horton D.L."/>
            <person name="Alikhan N.F."/>
            <person name="Baker D."/>
            <person name="Gharbi K."/>
            <person name="Hall N."/>
            <person name="Watson M."/>
            <person name="Adriaenssens E.M."/>
            <person name="Foster-Nyarko E."/>
            <person name="Jarju S."/>
            <person name="Secka A."/>
            <person name="Antonio M."/>
            <person name="Oren A."/>
            <person name="Chaudhuri R.R."/>
            <person name="La Ragione R."/>
            <person name="Hildebrand F."/>
            <person name="Pallen M.J."/>
        </authorList>
    </citation>
    <scope>NUCLEOTIDE SEQUENCE</scope>
    <source>
        <strain evidence="8">B2-22910</strain>
    </source>
</reference>
<dbReference type="Pfam" id="PF07980">
    <property type="entry name" value="SusD_RagB"/>
    <property type="match status" value="1"/>
</dbReference>
<reference evidence="8" key="1">
    <citation type="submission" date="2020-10" db="EMBL/GenBank/DDBJ databases">
        <authorList>
            <person name="Gilroy R."/>
        </authorList>
    </citation>
    <scope>NUCLEOTIDE SEQUENCE</scope>
    <source>
        <strain evidence="8">B2-22910</strain>
    </source>
</reference>
<feature type="domain" description="RagB/SusD" evidence="6">
    <location>
        <begin position="301"/>
        <end position="598"/>
    </location>
</feature>
<evidence type="ECO:0000259" key="7">
    <source>
        <dbReference type="Pfam" id="PF14322"/>
    </source>
</evidence>
<dbReference type="Proteomes" id="UP000823603">
    <property type="component" value="Unassembled WGS sequence"/>
</dbReference>
<dbReference type="AlphaFoldDB" id="A0A9D9NG24"/>
<feature type="domain" description="SusD-like N-terminal" evidence="7">
    <location>
        <begin position="95"/>
        <end position="208"/>
    </location>
</feature>
<dbReference type="PROSITE" id="PS51257">
    <property type="entry name" value="PROKAR_LIPOPROTEIN"/>
    <property type="match status" value="1"/>
</dbReference>
<evidence type="ECO:0000256" key="3">
    <source>
        <dbReference type="ARBA" id="ARBA00022729"/>
    </source>
</evidence>